<evidence type="ECO:0000256" key="3">
    <source>
        <dbReference type="SAM" id="SignalP"/>
    </source>
</evidence>
<dbReference type="GeneID" id="106167070"/>
<evidence type="ECO:0000259" key="4">
    <source>
        <dbReference type="PROSITE" id="PS51233"/>
    </source>
</evidence>
<dbReference type="RefSeq" id="XP_013401224.1">
    <property type="nucleotide sequence ID" value="XM_013545770.1"/>
</dbReference>
<proteinExistence type="predicted"/>
<keyword evidence="1" id="KW-1015">Disulfide bond</keyword>
<dbReference type="InterPro" id="IPR050780">
    <property type="entry name" value="Mucin_vWF_Thrombospondin_sf"/>
</dbReference>
<dbReference type="PANTHER" id="PTHR11339:SF402">
    <property type="entry name" value="VWFD DOMAIN-CONTAINING PROTEIN"/>
    <property type="match status" value="1"/>
</dbReference>
<feature type="signal peptide" evidence="3">
    <location>
        <begin position="1"/>
        <end position="23"/>
    </location>
</feature>
<protein>
    <submittedName>
        <fullName evidence="6">Alpha-tectorin-like</fullName>
    </submittedName>
</protein>
<name>A0A1S3IUL1_LINAN</name>
<keyword evidence="2" id="KW-0325">Glycoprotein</keyword>
<dbReference type="AlphaFoldDB" id="A0A1S3IUL1"/>
<keyword evidence="5" id="KW-1185">Reference proteome</keyword>
<dbReference type="PROSITE" id="PS51233">
    <property type="entry name" value="VWFD"/>
    <property type="match status" value="1"/>
</dbReference>
<reference evidence="6" key="1">
    <citation type="submission" date="2025-08" db="UniProtKB">
        <authorList>
            <consortium name="RefSeq"/>
        </authorList>
    </citation>
    <scope>IDENTIFICATION</scope>
    <source>
        <tissue evidence="6">Gonads</tissue>
    </source>
</reference>
<dbReference type="SMART" id="SM00216">
    <property type="entry name" value="VWD"/>
    <property type="match status" value="1"/>
</dbReference>
<dbReference type="KEGG" id="lak:106167070"/>
<organism evidence="5 6">
    <name type="scientific">Lingula anatina</name>
    <name type="common">Brachiopod</name>
    <name type="synonym">Lingula unguis</name>
    <dbReference type="NCBI Taxonomy" id="7574"/>
    <lineage>
        <taxon>Eukaryota</taxon>
        <taxon>Metazoa</taxon>
        <taxon>Spiralia</taxon>
        <taxon>Lophotrochozoa</taxon>
        <taxon>Brachiopoda</taxon>
        <taxon>Linguliformea</taxon>
        <taxon>Lingulata</taxon>
        <taxon>Lingulida</taxon>
        <taxon>Linguloidea</taxon>
        <taxon>Lingulidae</taxon>
        <taxon>Lingula</taxon>
    </lineage>
</organism>
<feature type="chain" id="PRO_5010376907" evidence="3">
    <location>
        <begin position="24"/>
        <end position="360"/>
    </location>
</feature>
<sequence length="360" mass="40709">MKMKNAPSTILLLIGLFTAKSDASFPSSCTCFAHGYREEIVFESCDGAYITFGGSCSYDLMRTCTPDGLDNKPPFSVVVKAGYTTEFDNKQTFVSRVTINFENENVVMDTRGGFMVNGMIETTDYFGDNFNVTRVDRPEYSLIKFQTHFSLRVLIHIGARSHKIRVRIGRHYQRSLCGLCGNFNDETADDYQTADGENVTDLAYLDRQAASEEIAKSMLVQEHEQELCEPIVNRPSPHQMLEAMIDREKVFDIYGSCAKEEDEIEGNAQCNVTLENHPTKGSFANCSKDLDDDNKLKFVEACSAAYCAGKSHRAKERNVCYFIEALSRVCRENLKPVHNWCMPMKCPAQKGCSKWEQKYD</sequence>
<evidence type="ECO:0000256" key="2">
    <source>
        <dbReference type="ARBA" id="ARBA00023180"/>
    </source>
</evidence>
<dbReference type="InterPro" id="IPR001846">
    <property type="entry name" value="VWF_type-D"/>
</dbReference>
<keyword evidence="3" id="KW-0732">Signal</keyword>
<dbReference type="STRING" id="7574.A0A1S3IUL1"/>
<evidence type="ECO:0000313" key="6">
    <source>
        <dbReference type="RefSeq" id="XP_013401224.1"/>
    </source>
</evidence>
<gene>
    <name evidence="6" type="primary">LOC106167070</name>
</gene>
<dbReference type="Proteomes" id="UP000085678">
    <property type="component" value="Unplaced"/>
</dbReference>
<dbReference type="InParanoid" id="A0A1S3IUL1"/>
<evidence type="ECO:0000256" key="1">
    <source>
        <dbReference type="ARBA" id="ARBA00023157"/>
    </source>
</evidence>
<evidence type="ECO:0000313" key="5">
    <source>
        <dbReference type="Proteomes" id="UP000085678"/>
    </source>
</evidence>
<dbReference type="OrthoDB" id="5945029at2759"/>
<accession>A0A1S3IUL1</accession>
<dbReference type="PANTHER" id="PTHR11339">
    <property type="entry name" value="EXTRACELLULAR MATRIX GLYCOPROTEIN RELATED"/>
    <property type="match status" value="1"/>
</dbReference>
<feature type="domain" description="VWFD" evidence="4">
    <location>
        <begin position="29"/>
        <end position="229"/>
    </location>
</feature>
<dbReference type="Pfam" id="PF00094">
    <property type="entry name" value="VWD"/>
    <property type="match status" value="1"/>
</dbReference>